<proteinExistence type="predicted"/>
<name>A0ACC0E5A7_9BASI</name>
<keyword evidence="2" id="KW-1185">Reference proteome</keyword>
<dbReference type="Proteomes" id="UP001060170">
    <property type="component" value="Chromosome 10"/>
</dbReference>
<accession>A0ACC0E5A7</accession>
<evidence type="ECO:0000313" key="1">
    <source>
        <dbReference type="EMBL" id="KAI7945030.1"/>
    </source>
</evidence>
<comment type="caution">
    <text evidence="1">The sequence shown here is derived from an EMBL/GenBank/DDBJ whole genome shotgun (WGS) entry which is preliminary data.</text>
</comment>
<dbReference type="EMBL" id="CM045874">
    <property type="protein sequence ID" value="KAI7945030.1"/>
    <property type="molecule type" value="Genomic_DNA"/>
</dbReference>
<evidence type="ECO:0000313" key="2">
    <source>
        <dbReference type="Proteomes" id="UP001060170"/>
    </source>
</evidence>
<protein>
    <submittedName>
        <fullName evidence="1">Uncharacterized protein</fullName>
    </submittedName>
</protein>
<sequence length="494" mass="55494">MARGRQRKYRTKVTLERRWLNMNDKELREAIIADASPCYPADQPPKPIQLDAAMGLVKQQNTFVMAGTGSGKSRVSEFYFHLFSPSKKVVVLVVNPLDALGDNQVKEKIAQGYTAINLKKLTFNSKVAAEIKRGKYNLVYLSPEVFMNNQKFTNLFHDTTFQDCLVLIVVDEAHLLYGWGMVKSGKAKKSSAHKRHGDRAVFRPSYGQICRQLMATQGIPILLLSATCRPQALEAIQKNLKIPNENIDIVRAELTRPEIRILRFSMKSSLKSVKDLTEMFGKKEDVKNEEVVPTLIYSGTRNATLEVMKVINAARGTPGGEYNPNSEVDPQNWKKVRRVIQIGRGDPSCIAQMNGRCGRDGRPGLAIMFVEPKRRFGLNTLAAIAKADKTTDDVQMDSLAITPVCLRTAFSVDNLYGYIPINCDDLNYLHEQNREIDKGFPCCKCSNCAPEEANLLRANMRKLKVSNFEDSLDHPENLIHEPPVTADIPLKKSH</sequence>
<organism evidence="1 2">
    <name type="scientific">Puccinia striiformis f. sp. tritici</name>
    <dbReference type="NCBI Taxonomy" id="168172"/>
    <lineage>
        <taxon>Eukaryota</taxon>
        <taxon>Fungi</taxon>
        <taxon>Dikarya</taxon>
        <taxon>Basidiomycota</taxon>
        <taxon>Pucciniomycotina</taxon>
        <taxon>Pucciniomycetes</taxon>
        <taxon>Pucciniales</taxon>
        <taxon>Pucciniaceae</taxon>
        <taxon>Puccinia</taxon>
    </lineage>
</organism>
<reference evidence="2" key="2">
    <citation type="journal article" date="2018" name="Mol. Plant Microbe Interact.">
        <title>Genome sequence resources for the wheat stripe rust pathogen (Puccinia striiformis f. sp. tritici) and the barley stripe rust pathogen (Puccinia striiformis f. sp. hordei).</title>
        <authorList>
            <person name="Xia C."/>
            <person name="Wang M."/>
            <person name="Yin C."/>
            <person name="Cornejo O.E."/>
            <person name="Hulbert S.H."/>
            <person name="Chen X."/>
        </authorList>
    </citation>
    <scope>NUCLEOTIDE SEQUENCE [LARGE SCALE GENOMIC DNA]</scope>
    <source>
        <strain evidence="2">93-210</strain>
    </source>
</reference>
<reference evidence="1 2" key="3">
    <citation type="journal article" date="2022" name="Microbiol. Spectr.">
        <title>Folding features and dynamics of 3D genome architecture in plant fungal pathogens.</title>
        <authorList>
            <person name="Xia C."/>
        </authorList>
    </citation>
    <scope>NUCLEOTIDE SEQUENCE [LARGE SCALE GENOMIC DNA]</scope>
    <source>
        <strain evidence="1 2">93-210</strain>
    </source>
</reference>
<gene>
    <name evidence="1" type="ORF">MJO28_010725</name>
</gene>
<reference evidence="2" key="1">
    <citation type="journal article" date="2018" name="BMC Genomics">
        <title>Genomic insights into host adaptation between the wheat stripe rust pathogen (Puccinia striiformis f. sp. tritici) and the barley stripe rust pathogen (Puccinia striiformis f. sp. hordei).</title>
        <authorList>
            <person name="Xia C."/>
            <person name="Wang M."/>
            <person name="Yin C."/>
            <person name="Cornejo O.E."/>
            <person name="Hulbert S.H."/>
            <person name="Chen X."/>
        </authorList>
    </citation>
    <scope>NUCLEOTIDE SEQUENCE [LARGE SCALE GENOMIC DNA]</scope>
    <source>
        <strain evidence="2">93-210</strain>
    </source>
</reference>